<evidence type="ECO:0000313" key="7">
    <source>
        <dbReference type="EMBL" id="EHB66872.1"/>
    </source>
</evidence>
<dbReference type="GO" id="GO:0030313">
    <property type="term" value="C:cell envelope"/>
    <property type="evidence" value="ECO:0007669"/>
    <property type="project" value="UniProtKB-SubCell"/>
</dbReference>
<keyword evidence="6" id="KW-0175">Coiled coil</keyword>
<dbReference type="InterPro" id="IPR006128">
    <property type="entry name" value="Lipoprotein_PsaA-like"/>
</dbReference>
<dbReference type="STRING" id="743719.PaelaDRAFT_1096"/>
<dbReference type="GO" id="GO:0007155">
    <property type="term" value="P:cell adhesion"/>
    <property type="evidence" value="ECO:0007669"/>
    <property type="project" value="InterPro"/>
</dbReference>
<protein>
    <submittedName>
        <fullName evidence="7">Periplasmic solute binding protein</fullName>
    </submittedName>
</protein>
<feature type="coiled-coil region" evidence="6">
    <location>
        <begin position="185"/>
        <end position="219"/>
    </location>
</feature>
<evidence type="ECO:0000256" key="6">
    <source>
        <dbReference type="SAM" id="Coils"/>
    </source>
</evidence>
<evidence type="ECO:0000256" key="1">
    <source>
        <dbReference type="ARBA" id="ARBA00004196"/>
    </source>
</evidence>
<dbReference type="SUPFAM" id="SSF53807">
    <property type="entry name" value="Helical backbone' metal receptor"/>
    <property type="match status" value="1"/>
</dbReference>
<dbReference type="PANTHER" id="PTHR42953:SF1">
    <property type="entry name" value="METAL-BINDING PROTEIN HI_0362-RELATED"/>
    <property type="match status" value="1"/>
</dbReference>
<evidence type="ECO:0000256" key="5">
    <source>
        <dbReference type="RuleBase" id="RU003512"/>
    </source>
</evidence>
<dbReference type="eggNOG" id="COG0803">
    <property type="taxonomic scope" value="Bacteria"/>
</dbReference>
<evidence type="ECO:0000313" key="8">
    <source>
        <dbReference type="Proteomes" id="UP000003891"/>
    </source>
</evidence>
<keyword evidence="3" id="KW-0479">Metal-binding</keyword>
<gene>
    <name evidence="7" type="ORF">PaelaDRAFT_1096</name>
</gene>
<dbReference type="PANTHER" id="PTHR42953">
    <property type="entry name" value="HIGH-AFFINITY ZINC UPTAKE SYSTEM PROTEIN ZNUA-RELATED"/>
    <property type="match status" value="1"/>
</dbReference>
<comment type="similarity">
    <text evidence="5">Belongs to the bacterial solute-binding protein 9 family.</text>
</comment>
<dbReference type="Pfam" id="PF01297">
    <property type="entry name" value="ZnuA"/>
    <property type="match status" value="1"/>
</dbReference>
<dbReference type="PATRIC" id="fig|743719.3.peg.1092"/>
<dbReference type="Gene3D" id="3.40.50.1980">
    <property type="entry name" value="Nitrogenase molybdenum iron protein domain"/>
    <property type="match status" value="2"/>
</dbReference>
<keyword evidence="2 5" id="KW-0813">Transport</keyword>
<dbReference type="GO" id="GO:0030001">
    <property type="term" value="P:metal ion transport"/>
    <property type="evidence" value="ECO:0007669"/>
    <property type="project" value="InterPro"/>
</dbReference>
<dbReference type="PRINTS" id="PR00690">
    <property type="entry name" value="ADHESNFAMILY"/>
</dbReference>
<comment type="subcellular location">
    <subcellularLocation>
        <location evidence="1">Cell envelope</location>
    </subcellularLocation>
</comment>
<proteinExistence type="inferred from homology"/>
<sequence>MFEQGNTLEEEKWKMKTKLFSKTTKMLGAVMLSLVLVLSGCASGEPQTNQASGDPAEKIQIVTTIGQIAEPITVIGGDRVEVQSLMGPGVDPHLYNATQGDIQKLQGSDVVFYSGLHLEGNMTEIFEQIGKNKPVLAIADAIPRDQLLEDEGKAIDPHVWFDIDLWKLALDSAVEELKAFSPDDAEYFEQNKRDYFAKLDELKAEAKDKIRQIPEAQRVIVTAHDAFGYFGRMHGMEVVGLQGLSTEDEIGLSDINGTIDTLLEHNIPAVFIESSINPASINAVIEGAAKKGLNVKLGGELFSDAMGEAGTTEGTYIGMYRHNVETIYHALTGSGE</sequence>
<name>G4HAB3_9BACL</name>
<evidence type="ECO:0000256" key="2">
    <source>
        <dbReference type="ARBA" id="ARBA00022448"/>
    </source>
</evidence>
<dbReference type="InterPro" id="IPR050492">
    <property type="entry name" value="Bact_metal-bind_prot9"/>
</dbReference>
<dbReference type="EMBL" id="AGIP01000002">
    <property type="protein sequence ID" value="EHB66872.1"/>
    <property type="molecule type" value="Genomic_DNA"/>
</dbReference>
<keyword evidence="4" id="KW-0732">Signal</keyword>
<reference evidence="7 8" key="1">
    <citation type="submission" date="2011-09" db="EMBL/GenBank/DDBJ databases">
        <title>The draft genome of Paenibacillus lactis 154.</title>
        <authorList>
            <consortium name="US DOE Joint Genome Institute (JGI-PGF)"/>
            <person name="Lucas S."/>
            <person name="Han J."/>
            <person name="Lapidus A."/>
            <person name="Cheng J.-F."/>
            <person name="Goodwin L."/>
            <person name="Pitluck S."/>
            <person name="Peters L."/>
            <person name="Land M.L."/>
            <person name="Hauser L."/>
            <person name="Siebers A."/>
            <person name="Thelen M."/>
            <person name="Hugenholtz P."/>
            <person name="Allgaier M."/>
            <person name="Woyke T.J."/>
        </authorList>
    </citation>
    <scope>NUCLEOTIDE SEQUENCE [LARGE SCALE GENOMIC DNA]</scope>
    <source>
        <strain evidence="7 8">154</strain>
    </source>
</reference>
<dbReference type="GO" id="GO:0046872">
    <property type="term" value="F:metal ion binding"/>
    <property type="evidence" value="ECO:0007669"/>
    <property type="project" value="UniProtKB-KW"/>
</dbReference>
<dbReference type="PRINTS" id="PR00691">
    <property type="entry name" value="ADHESINB"/>
</dbReference>
<dbReference type="Proteomes" id="UP000003891">
    <property type="component" value="Unassembled WGS sequence"/>
</dbReference>
<dbReference type="AlphaFoldDB" id="G4HAB3"/>
<dbReference type="InterPro" id="IPR006129">
    <property type="entry name" value="AdhesinB"/>
</dbReference>
<evidence type="ECO:0000256" key="3">
    <source>
        <dbReference type="ARBA" id="ARBA00022723"/>
    </source>
</evidence>
<accession>G4HAB3</accession>
<evidence type="ECO:0000256" key="4">
    <source>
        <dbReference type="ARBA" id="ARBA00022729"/>
    </source>
</evidence>
<dbReference type="InterPro" id="IPR006127">
    <property type="entry name" value="ZnuA-like"/>
</dbReference>
<organism evidence="7 8">
    <name type="scientific">Paenibacillus lactis 154</name>
    <dbReference type="NCBI Taxonomy" id="743719"/>
    <lineage>
        <taxon>Bacteria</taxon>
        <taxon>Bacillati</taxon>
        <taxon>Bacillota</taxon>
        <taxon>Bacilli</taxon>
        <taxon>Bacillales</taxon>
        <taxon>Paenibacillaceae</taxon>
        <taxon>Paenibacillus</taxon>
    </lineage>
</organism>